<comment type="catalytic activity">
    <reaction evidence="6">
        <text>N(6)-biotinyl-L-lysyl-[protein] + hydrogencarbonate + ATP = N(6)-carboxybiotinyl-L-lysyl-[protein] + ADP + phosphate + H(+)</text>
        <dbReference type="Rhea" id="RHEA:13501"/>
        <dbReference type="Rhea" id="RHEA-COMP:10505"/>
        <dbReference type="Rhea" id="RHEA-COMP:10506"/>
        <dbReference type="ChEBI" id="CHEBI:15378"/>
        <dbReference type="ChEBI" id="CHEBI:17544"/>
        <dbReference type="ChEBI" id="CHEBI:30616"/>
        <dbReference type="ChEBI" id="CHEBI:43474"/>
        <dbReference type="ChEBI" id="CHEBI:83144"/>
        <dbReference type="ChEBI" id="CHEBI:83145"/>
        <dbReference type="ChEBI" id="CHEBI:456216"/>
        <dbReference type="EC" id="6.3.4.14"/>
    </reaction>
</comment>
<dbReference type="InterPro" id="IPR051602">
    <property type="entry name" value="ACC_Biotin_Carboxylase"/>
</dbReference>
<dbReference type="SMART" id="SM00878">
    <property type="entry name" value="Biotin_carb_C"/>
    <property type="match status" value="1"/>
</dbReference>
<evidence type="ECO:0000256" key="7">
    <source>
        <dbReference type="PROSITE-ProRule" id="PRU00409"/>
    </source>
</evidence>
<comment type="function">
    <text evidence="1">This protein is a component of the acetyl coenzyme A carboxylase complex; first, biotin carboxylase catalyzes the carboxylation of the carrier protein and then the transcarboxylase transfers the carboxyl group to form malonyl-CoA.</text>
</comment>
<dbReference type="SUPFAM" id="SSF56059">
    <property type="entry name" value="Glutathione synthetase ATP-binding domain-like"/>
    <property type="match status" value="1"/>
</dbReference>
<keyword evidence="11" id="KW-1185">Reference proteome</keyword>
<dbReference type="PROSITE" id="PS50975">
    <property type="entry name" value="ATP_GRASP"/>
    <property type="match status" value="1"/>
</dbReference>
<evidence type="ECO:0000256" key="6">
    <source>
        <dbReference type="ARBA" id="ARBA00048600"/>
    </source>
</evidence>
<accession>A0ABX2FHW3</accession>
<proteinExistence type="predicted"/>
<feature type="domain" description="ATP-grasp" evidence="8">
    <location>
        <begin position="133"/>
        <end position="329"/>
    </location>
</feature>
<evidence type="ECO:0000256" key="2">
    <source>
        <dbReference type="ARBA" id="ARBA00013263"/>
    </source>
</evidence>
<keyword evidence="3" id="KW-0436">Ligase</keyword>
<evidence type="ECO:0000256" key="4">
    <source>
        <dbReference type="ARBA" id="ARBA00022741"/>
    </source>
</evidence>
<sequence length="467" mass="50701">MSNPAVPADPGRPLFDKVLVANRGEIALRVVRTCREMGIRTVVVHSTADRDSAAVLAADETVQIGPGAPKRSYLYPPMIIEAALRTGAQAIHPGYGFLSEDPDFAEICARSGITFIGPRPEVMARLGDKVMARELMDKAGLPVVPGSTQALSDPAEVVTTAKRIGLPVIIKASAGGGGRGMAVVREWDDLLPAFRSTRAAARAVFGDERVYLERFWERARHVEVQVLADNHGNVVQLGERDCSVQRRHQKLIEESPAPALDPQMRARLAEAAVRGVRAAGYTGAGTFEFLVDGRQAAFIEVNCRIQVEHPVTEMVTGIDLVREQIRVAAGLPLSVTQDGVRPWGVAMECRVNAEDPSRDFAPCPGELTEFVPPGGPFVRVDTHAYPGWRVPPQYDSLLAKVIVWAADREQALARMNRALCEFRIGGPGIRTTVELLRDVLANPIFRAGDHCTALLRETNEAGVPSRP</sequence>
<keyword evidence="4 7" id="KW-0547">Nucleotide-binding</keyword>
<evidence type="ECO:0000256" key="3">
    <source>
        <dbReference type="ARBA" id="ARBA00022598"/>
    </source>
</evidence>
<dbReference type="SUPFAM" id="SSF51246">
    <property type="entry name" value="Rudiment single hybrid motif"/>
    <property type="match status" value="1"/>
</dbReference>
<comment type="caution">
    <text evidence="10">The sequence shown here is derived from an EMBL/GenBank/DDBJ whole genome shotgun (WGS) entry which is preliminary data.</text>
</comment>
<dbReference type="Pfam" id="PF02786">
    <property type="entry name" value="CPSase_L_D2"/>
    <property type="match status" value="1"/>
</dbReference>
<dbReference type="InterPro" id="IPR005481">
    <property type="entry name" value="BC-like_N"/>
</dbReference>
<dbReference type="InterPro" id="IPR005479">
    <property type="entry name" value="CPAse_ATP-bd"/>
</dbReference>
<dbReference type="EC" id="6.3.4.14" evidence="2"/>
<protein>
    <recommendedName>
        <fullName evidence="2">biotin carboxylase</fullName>
        <ecNumber evidence="2">6.3.4.14</ecNumber>
    </recommendedName>
</protein>
<name>A0ABX2FHW3_9PSEU</name>
<dbReference type="InterPro" id="IPR016185">
    <property type="entry name" value="PreATP-grasp_dom_sf"/>
</dbReference>
<dbReference type="InterPro" id="IPR011764">
    <property type="entry name" value="Biotin_carboxylation_dom"/>
</dbReference>
<evidence type="ECO:0000313" key="10">
    <source>
        <dbReference type="EMBL" id="NRN71004.1"/>
    </source>
</evidence>
<feature type="domain" description="Biotin carboxylation" evidence="9">
    <location>
        <begin position="14"/>
        <end position="460"/>
    </location>
</feature>
<dbReference type="Gene3D" id="3.30.470.20">
    <property type="entry name" value="ATP-grasp fold, B domain"/>
    <property type="match status" value="1"/>
</dbReference>
<keyword evidence="5 7" id="KW-0067">ATP-binding</keyword>
<dbReference type="Proteomes" id="UP000763557">
    <property type="component" value="Unassembled WGS sequence"/>
</dbReference>
<evidence type="ECO:0000313" key="11">
    <source>
        <dbReference type="Proteomes" id="UP000763557"/>
    </source>
</evidence>
<evidence type="ECO:0000256" key="1">
    <source>
        <dbReference type="ARBA" id="ARBA00003761"/>
    </source>
</evidence>
<evidence type="ECO:0000259" key="8">
    <source>
        <dbReference type="PROSITE" id="PS50975"/>
    </source>
</evidence>
<gene>
    <name evidence="10" type="ORF">GC106_82790</name>
</gene>
<dbReference type="PANTHER" id="PTHR48095">
    <property type="entry name" value="PYRUVATE CARBOXYLASE SUBUNIT A"/>
    <property type="match status" value="1"/>
</dbReference>
<organism evidence="10 11">
    <name type="scientific">Kibdelosporangium persicum</name>
    <dbReference type="NCBI Taxonomy" id="2698649"/>
    <lineage>
        <taxon>Bacteria</taxon>
        <taxon>Bacillati</taxon>
        <taxon>Actinomycetota</taxon>
        <taxon>Actinomycetes</taxon>
        <taxon>Pseudonocardiales</taxon>
        <taxon>Pseudonocardiaceae</taxon>
        <taxon>Kibdelosporangium</taxon>
    </lineage>
</organism>
<dbReference type="InterPro" id="IPR011054">
    <property type="entry name" value="Rudment_hybrid_motif"/>
</dbReference>
<evidence type="ECO:0000256" key="5">
    <source>
        <dbReference type="ARBA" id="ARBA00022840"/>
    </source>
</evidence>
<dbReference type="InterPro" id="IPR005482">
    <property type="entry name" value="Biotin_COase_C"/>
</dbReference>
<dbReference type="EMBL" id="JAAATY010000049">
    <property type="protein sequence ID" value="NRN71004.1"/>
    <property type="molecule type" value="Genomic_DNA"/>
</dbReference>
<reference evidence="10 11" key="1">
    <citation type="submission" date="2020-01" db="EMBL/GenBank/DDBJ databases">
        <title>Kibdelosporangium persica a novel Actinomycetes from a hot desert in Iran.</title>
        <authorList>
            <person name="Safaei N."/>
            <person name="Zaburannyi N."/>
            <person name="Mueller R."/>
            <person name="Wink J."/>
        </authorList>
    </citation>
    <scope>NUCLEOTIDE SEQUENCE [LARGE SCALE GENOMIC DNA]</scope>
    <source>
        <strain evidence="10 11">4NS15</strain>
    </source>
</reference>
<dbReference type="PANTHER" id="PTHR48095:SF2">
    <property type="entry name" value="BIOTIN CARBOXYLASE, CHLOROPLASTIC"/>
    <property type="match status" value="1"/>
</dbReference>
<dbReference type="Pfam" id="PF00289">
    <property type="entry name" value="Biotin_carb_N"/>
    <property type="match status" value="1"/>
</dbReference>
<dbReference type="PROSITE" id="PS50979">
    <property type="entry name" value="BC"/>
    <property type="match status" value="1"/>
</dbReference>
<evidence type="ECO:0000259" key="9">
    <source>
        <dbReference type="PROSITE" id="PS50979"/>
    </source>
</evidence>
<dbReference type="NCBIfam" id="NF006367">
    <property type="entry name" value="PRK08591.1"/>
    <property type="match status" value="1"/>
</dbReference>
<dbReference type="Pfam" id="PF02785">
    <property type="entry name" value="Biotin_carb_C"/>
    <property type="match status" value="1"/>
</dbReference>
<dbReference type="InterPro" id="IPR011761">
    <property type="entry name" value="ATP-grasp"/>
</dbReference>
<dbReference type="SUPFAM" id="SSF52440">
    <property type="entry name" value="PreATP-grasp domain"/>
    <property type="match status" value="1"/>
</dbReference>